<evidence type="ECO:0000313" key="7">
    <source>
        <dbReference type="EMBL" id="WNO03271.1"/>
    </source>
</evidence>
<evidence type="ECO:0000259" key="6">
    <source>
        <dbReference type="Pfam" id="PF00149"/>
    </source>
</evidence>
<keyword evidence="5" id="KW-0464">Manganese</keyword>
<evidence type="ECO:0000256" key="5">
    <source>
        <dbReference type="ARBA" id="ARBA00023211"/>
    </source>
</evidence>
<dbReference type="PANTHER" id="PTHR34990">
    <property type="entry name" value="UDP-2,3-DIACYLGLUCOSAMINE HYDROLASE-RELATED"/>
    <property type="match status" value="1"/>
</dbReference>
<organism evidence="7 8">
    <name type="scientific">Rhodoferax mekongensis</name>
    <dbReference type="NCBI Taxonomy" id="3068341"/>
    <lineage>
        <taxon>Bacteria</taxon>
        <taxon>Pseudomonadati</taxon>
        <taxon>Pseudomonadota</taxon>
        <taxon>Betaproteobacteria</taxon>
        <taxon>Burkholderiales</taxon>
        <taxon>Comamonadaceae</taxon>
        <taxon>Rhodoferax</taxon>
    </lineage>
</organism>
<evidence type="ECO:0000256" key="1">
    <source>
        <dbReference type="ARBA" id="ARBA00022475"/>
    </source>
</evidence>
<dbReference type="RefSeq" id="WP_313866191.1">
    <property type="nucleotide sequence ID" value="NZ_CP132507.1"/>
</dbReference>
<dbReference type="Gene3D" id="3.60.21.10">
    <property type="match status" value="1"/>
</dbReference>
<protein>
    <submittedName>
        <fullName evidence="7">UDP-2,3-diacylglucosamine diphosphatase</fullName>
        <ecNumber evidence="7">3.6.1.54</ecNumber>
    </submittedName>
</protein>
<dbReference type="InterPro" id="IPR029052">
    <property type="entry name" value="Metallo-depent_PP-like"/>
</dbReference>
<sequence length="291" mass="32970">MRSTFDALGANLHGLVTGAEGPDTDDDVGHRRYRAVFVSDIHLGTAGCQAKPLLDFLKHHPSDNLYLVGDIIDGWQLRRRWFWPQAHNDVVQKLLRRARKGCRVVFIPGNHDEFARAFVGHQFGGIEVHDDTVHTTADGRKLWVTHGDYFDAVIQRAKWLAYTGDYAYEFTLRMNRHLNHWRARLGLPYWSLSAYLKHKVKMALNYVTDFEKAVAQEARNRGHDGVVCGHIHRAEMRTIDGTLYCNDGDWVESRTALVEHMDGQLELVQWGDTPAKPAAALLPAPLQGTVA</sequence>
<keyword evidence="3" id="KW-0479">Metal-binding</keyword>
<dbReference type="Pfam" id="PF00149">
    <property type="entry name" value="Metallophos"/>
    <property type="match status" value="1"/>
</dbReference>
<reference evidence="7 8" key="1">
    <citation type="submission" date="2023-08" db="EMBL/GenBank/DDBJ databases">
        <title>Rhodoferax potami sp. nov. and Rhodoferax mekongensis sp. nov., isolated from the Mekong River in Thailand.</title>
        <authorList>
            <person name="Kitikhun S."/>
            <person name="Charoenyingcharoen P."/>
            <person name="Siriarchawattana P."/>
            <person name="Likhitrattanapisal S."/>
            <person name="Nilsakha T."/>
            <person name="Chanpet A."/>
            <person name="Rattanawaree P."/>
            <person name="Ingsriswang S."/>
        </authorList>
    </citation>
    <scope>NUCLEOTIDE SEQUENCE [LARGE SCALE GENOMIC DNA]</scope>
    <source>
        <strain evidence="7 8">TBRC 17307</strain>
    </source>
</reference>
<name>A0ABZ0AVM8_9BURK</name>
<keyword evidence="2" id="KW-0997">Cell inner membrane</keyword>
<evidence type="ECO:0000313" key="8">
    <source>
        <dbReference type="Proteomes" id="UP001302257"/>
    </source>
</evidence>
<dbReference type="PANTHER" id="PTHR34990:SF2">
    <property type="entry name" value="BLL8164 PROTEIN"/>
    <property type="match status" value="1"/>
</dbReference>
<dbReference type="Proteomes" id="UP001302257">
    <property type="component" value="Chromosome"/>
</dbReference>
<keyword evidence="4" id="KW-0472">Membrane</keyword>
<gene>
    <name evidence="7" type="ORF">RAN89_10010</name>
</gene>
<evidence type="ECO:0000256" key="4">
    <source>
        <dbReference type="ARBA" id="ARBA00023136"/>
    </source>
</evidence>
<keyword evidence="7" id="KW-0378">Hydrolase</keyword>
<accession>A0ABZ0AVM8</accession>
<dbReference type="EC" id="3.6.1.54" evidence="7"/>
<keyword evidence="8" id="KW-1185">Reference proteome</keyword>
<evidence type="ECO:0000256" key="2">
    <source>
        <dbReference type="ARBA" id="ARBA00022519"/>
    </source>
</evidence>
<dbReference type="InterPro" id="IPR004843">
    <property type="entry name" value="Calcineurin-like_PHP"/>
</dbReference>
<proteinExistence type="predicted"/>
<dbReference type="SUPFAM" id="SSF56300">
    <property type="entry name" value="Metallo-dependent phosphatases"/>
    <property type="match status" value="1"/>
</dbReference>
<dbReference type="GO" id="GO:0016787">
    <property type="term" value="F:hydrolase activity"/>
    <property type="evidence" value="ECO:0007669"/>
    <property type="project" value="UniProtKB-KW"/>
</dbReference>
<feature type="domain" description="Calcineurin-like phosphoesterase" evidence="6">
    <location>
        <begin position="34"/>
        <end position="233"/>
    </location>
</feature>
<dbReference type="CDD" id="cd07398">
    <property type="entry name" value="MPP_YbbF-LpxH"/>
    <property type="match status" value="1"/>
</dbReference>
<dbReference type="InterPro" id="IPR043461">
    <property type="entry name" value="LpxH-like"/>
</dbReference>
<keyword evidence="1" id="KW-1003">Cell membrane</keyword>
<dbReference type="EMBL" id="CP132507">
    <property type="protein sequence ID" value="WNO03271.1"/>
    <property type="molecule type" value="Genomic_DNA"/>
</dbReference>
<evidence type="ECO:0000256" key="3">
    <source>
        <dbReference type="ARBA" id="ARBA00022723"/>
    </source>
</evidence>